<dbReference type="EMBL" id="AP007255">
    <property type="protein sequence ID" value="BAE48895.1"/>
    <property type="molecule type" value="Genomic_DNA"/>
</dbReference>
<dbReference type="RefSeq" id="WP_011382538.1">
    <property type="nucleotide sequence ID" value="NC_007626.1"/>
</dbReference>
<dbReference type="HOGENOM" id="CLU_042930_1_1_5"/>
<keyword evidence="2" id="KW-1185">Reference proteome</keyword>
<proteinExistence type="predicted"/>
<organism evidence="1 2">
    <name type="scientific">Paramagnetospirillum magneticum (strain ATCC 700264 / AMB-1)</name>
    <name type="common">Magnetospirillum magneticum</name>
    <dbReference type="NCBI Taxonomy" id="342108"/>
    <lineage>
        <taxon>Bacteria</taxon>
        <taxon>Pseudomonadati</taxon>
        <taxon>Pseudomonadota</taxon>
        <taxon>Alphaproteobacteria</taxon>
        <taxon>Rhodospirillales</taxon>
        <taxon>Magnetospirillaceae</taxon>
        <taxon>Paramagnetospirillum</taxon>
    </lineage>
</organism>
<protein>
    <submittedName>
        <fullName evidence="1">CMP-N-acetylneuraminic acid synthetase</fullName>
    </submittedName>
</protein>
<name>Q2WB80_PARM1</name>
<dbReference type="InterPro" id="IPR029044">
    <property type="entry name" value="Nucleotide-diphossugar_trans"/>
</dbReference>
<dbReference type="PANTHER" id="PTHR21485">
    <property type="entry name" value="HAD SUPERFAMILY MEMBERS CMAS AND KDSC"/>
    <property type="match status" value="1"/>
</dbReference>
<sequence length="225" mass="24855">MSRAVAIIPARGGSKGILRKNLREVGGAPLVVHTIRQALESSSVDRVYVSTDDTEIRDVSQAAGAHVIHRPVDISGDTISSEAVIHHALPVMRQEGDFDLVVFLQATAPLRAKGDIDGAVATLVREEADSLLSVSRSHRFLWRQGTQGPEAINYDPAHRPRRQDLEAQFVENGSIYVFKPWVLERYDNRLGGRIALYEMTASAAFDIDDEIDLAVIDLLMTRRFG</sequence>
<dbReference type="Gene3D" id="3.90.550.10">
    <property type="entry name" value="Spore Coat Polysaccharide Biosynthesis Protein SpsA, Chain A"/>
    <property type="match status" value="1"/>
</dbReference>
<dbReference type="InterPro" id="IPR050793">
    <property type="entry name" value="CMP-NeuNAc_synthase"/>
</dbReference>
<dbReference type="OrthoDB" id="9805604at2"/>
<evidence type="ECO:0000313" key="1">
    <source>
        <dbReference type="EMBL" id="BAE48895.1"/>
    </source>
</evidence>
<dbReference type="CDD" id="cd02513">
    <property type="entry name" value="CMP-NeuAc_Synthase"/>
    <property type="match status" value="1"/>
</dbReference>
<dbReference type="Proteomes" id="UP000007058">
    <property type="component" value="Chromosome"/>
</dbReference>
<dbReference type="InterPro" id="IPR003329">
    <property type="entry name" value="Cytidylyl_trans"/>
</dbReference>
<evidence type="ECO:0000313" key="2">
    <source>
        <dbReference type="Proteomes" id="UP000007058"/>
    </source>
</evidence>
<dbReference type="Pfam" id="PF02348">
    <property type="entry name" value="CTP_transf_3"/>
    <property type="match status" value="1"/>
</dbReference>
<dbReference type="KEGG" id="mag:amb0091"/>
<dbReference type="STRING" id="342108.amb0091"/>
<accession>Q2WB80</accession>
<dbReference type="SUPFAM" id="SSF53448">
    <property type="entry name" value="Nucleotide-diphospho-sugar transferases"/>
    <property type="match status" value="1"/>
</dbReference>
<reference evidence="1 2" key="1">
    <citation type="journal article" date="2005" name="DNA Res.">
        <title>Complete genome sequence of the facultative anaerobic magnetotactic bacterium Magnetospirillum sp. strain AMB-1.</title>
        <authorList>
            <person name="Matsunaga T."/>
            <person name="Okamura Y."/>
            <person name="Fukuda Y."/>
            <person name="Wahyudi A.T."/>
            <person name="Murase Y."/>
            <person name="Takeyama H."/>
        </authorList>
    </citation>
    <scope>NUCLEOTIDE SEQUENCE [LARGE SCALE GENOMIC DNA]</scope>
    <source>
        <strain evidence="2">ATCC 700264 / AMB-1</strain>
    </source>
</reference>
<gene>
    <name evidence="1" type="ordered locus">amb0091</name>
</gene>
<dbReference type="PANTHER" id="PTHR21485:SF3">
    <property type="entry name" value="N-ACYLNEURAMINATE CYTIDYLYLTRANSFERASE"/>
    <property type="match status" value="1"/>
</dbReference>
<dbReference type="AlphaFoldDB" id="Q2WB80"/>
<dbReference type="GO" id="GO:0008781">
    <property type="term" value="F:N-acylneuraminate cytidylyltransferase activity"/>
    <property type="evidence" value="ECO:0007669"/>
    <property type="project" value="TreeGrafter"/>
</dbReference>